<sequence length="76" mass="8229">MPQSANALEIALALYDDIRPLSMVVDGTTIDDFRWCGIPTSLDVGDNPVTAHASRVRTNREIQGAHIKPGITLVLT</sequence>
<evidence type="ECO:0000313" key="1">
    <source>
        <dbReference type="EMBL" id="GAA1745497.1"/>
    </source>
</evidence>
<dbReference type="RefSeq" id="WP_344061018.1">
    <property type="nucleotide sequence ID" value="NZ_BAAAPN010000006.1"/>
</dbReference>
<accession>A0ABN2K0A6</accession>
<protein>
    <submittedName>
        <fullName evidence="1">Uncharacterized protein</fullName>
    </submittedName>
</protein>
<proteinExistence type="predicted"/>
<name>A0ABN2K0A6_9MICO</name>
<keyword evidence="2" id="KW-1185">Reference proteome</keyword>
<evidence type="ECO:0000313" key="2">
    <source>
        <dbReference type="Proteomes" id="UP001501475"/>
    </source>
</evidence>
<comment type="caution">
    <text evidence="1">The sequence shown here is derived from an EMBL/GenBank/DDBJ whole genome shotgun (WGS) entry which is preliminary data.</text>
</comment>
<organism evidence="1 2">
    <name type="scientific">Nostocoides vanveenii</name>
    <dbReference type="NCBI Taxonomy" id="330835"/>
    <lineage>
        <taxon>Bacteria</taxon>
        <taxon>Bacillati</taxon>
        <taxon>Actinomycetota</taxon>
        <taxon>Actinomycetes</taxon>
        <taxon>Micrococcales</taxon>
        <taxon>Intrasporangiaceae</taxon>
        <taxon>Nostocoides</taxon>
    </lineage>
</organism>
<dbReference type="Proteomes" id="UP001501475">
    <property type="component" value="Unassembled WGS sequence"/>
</dbReference>
<gene>
    <name evidence="1" type="ORF">GCM10009810_02630</name>
</gene>
<dbReference type="EMBL" id="BAAAPN010000006">
    <property type="protein sequence ID" value="GAA1745497.1"/>
    <property type="molecule type" value="Genomic_DNA"/>
</dbReference>
<reference evidence="1 2" key="1">
    <citation type="journal article" date="2019" name="Int. J. Syst. Evol. Microbiol.">
        <title>The Global Catalogue of Microorganisms (GCM) 10K type strain sequencing project: providing services to taxonomists for standard genome sequencing and annotation.</title>
        <authorList>
            <consortium name="The Broad Institute Genomics Platform"/>
            <consortium name="The Broad Institute Genome Sequencing Center for Infectious Disease"/>
            <person name="Wu L."/>
            <person name="Ma J."/>
        </authorList>
    </citation>
    <scope>NUCLEOTIDE SEQUENCE [LARGE SCALE GENOMIC DNA]</scope>
    <source>
        <strain evidence="1 2">JCM 15591</strain>
    </source>
</reference>